<dbReference type="PANTHER" id="PTHR43283">
    <property type="entry name" value="BETA-LACTAMASE-RELATED"/>
    <property type="match status" value="1"/>
</dbReference>
<keyword evidence="1" id="KW-0732">Signal</keyword>
<comment type="caution">
    <text evidence="3">The sequence shown here is derived from an EMBL/GenBank/DDBJ whole genome shotgun (WGS) entry which is preliminary data.</text>
</comment>
<accession>A0A556QP51</accession>
<feature type="chain" id="PRO_5021837144" evidence="1">
    <location>
        <begin position="22"/>
        <end position="355"/>
    </location>
</feature>
<proteinExistence type="predicted"/>
<protein>
    <submittedName>
        <fullName evidence="3">Serine hydrolase</fullName>
    </submittedName>
</protein>
<evidence type="ECO:0000256" key="1">
    <source>
        <dbReference type="SAM" id="SignalP"/>
    </source>
</evidence>
<dbReference type="PANTHER" id="PTHR43283:SF7">
    <property type="entry name" value="BETA-LACTAMASE-RELATED DOMAIN-CONTAINING PROTEIN"/>
    <property type="match status" value="1"/>
</dbReference>
<feature type="signal peptide" evidence="1">
    <location>
        <begin position="1"/>
        <end position="21"/>
    </location>
</feature>
<dbReference type="OrthoDB" id="9773047at2"/>
<keyword evidence="4" id="KW-1185">Reference proteome</keyword>
<organism evidence="3 4">
    <name type="scientific">Rariglobus hedericola</name>
    <dbReference type="NCBI Taxonomy" id="2597822"/>
    <lineage>
        <taxon>Bacteria</taxon>
        <taxon>Pseudomonadati</taxon>
        <taxon>Verrucomicrobiota</taxon>
        <taxon>Opitutia</taxon>
        <taxon>Opitutales</taxon>
        <taxon>Opitutaceae</taxon>
        <taxon>Rariglobus</taxon>
    </lineage>
</organism>
<feature type="domain" description="Beta-lactamase-related" evidence="2">
    <location>
        <begin position="66"/>
        <end position="327"/>
    </location>
</feature>
<name>A0A556QP51_9BACT</name>
<evidence type="ECO:0000259" key="2">
    <source>
        <dbReference type="Pfam" id="PF00144"/>
    </source>
</evidence>
<gene>
    <name evidence="3" type="ORF">FPL22_03775</name>
</gene>
<dbReference type="Gene3D" id="3.40.710.10">
    <property type="entry name" value="DD-peptidase/beta-lactamase superfamily"/>
    <property type="match status" value="1"/>
</dbReference>
<reference evidence="3 4" key="1">
    <citation type="submission" date="2019-07" db="EMBL/GenBank/DDBJ databases">
        <title>Description of 53C-WASEF.</title>
        <authorList>
            <person name="Pitt A."/>
            <person name="Hahn M.W."/>
        </authorList>
    </citation>
    <scope>NUCLEOTIDE SEQUENCE [LARGE SCALE GENOMIC DNA]</scope>
    <source>
        <strain evidence="3 4">53C-WASEF</strain>
    </source>
</reference>
<dbReference type="InterPro" id="IPR050789">
    <property type="entry name" value="Diverse_Enzym_Activities"/>
</dbReference>
<dbReference type="Proteomes" id="UP000315648">
    <property type="component" value="Unassembled WGS sequence"/>
</dbReference>
<dbReference type="AlphaFoldDB" id="A0A556QP51"/>
<sequence>MIPASSRLMICAALMLGKAVAADIVFPAGDWAPPPADAKVIAPASVDRAVAALKDVVGKDGVSGVLVIQNGYVLWAGDRIDEKRPVWSCTKSVLSTCLGLLWDDGKLSPDDLASKYLPELAADYPTVTLRHLATFTSGVHVKDGTLDIGAPDYAPGTAFHYSAQSDLLALILTRIAGEPLNDLFKRRIADPLGMDPTGWEWKTIGERDGLVVNGGAGFPASGLHMTARNLARFGWLYANDGVWDGRRLISQRYIDYATVARVDASLPPHDPKGWYTDLPGIYGLNWWTNGVSLKGRLWPSAPDRTFAAQGNLNNICIVIPEWKLVLVRTGLDQVIDVRLYDGALKLLGEGLPATR</sequence>
<keyword evidence="3" id="KW-0378">Hydrolase</keyword>
<evidence type="ECO:0000313" key="4">
    <source>
        <dbReference type="Proteomes" id="UP000315648"/>
    </source>
</evidence>
<dbReference type="SUPFAM" id="SSF56601">
    <property type="entry name" value="beta-lactamase/transpeptidase-like"/>
    <property type="match status" value="1"/>
</dbReference>
<dbReference type="InterPro" id="IPR012338">
    <property type="entry name" value="Beta-lactam/transpept-like"/>
</dbReference>
<dbReference type="Pfam" id="PF00144">
    <property type="entry name" value="Beta-lactamase"/>
    <property type="match status" value="1"/>
</dbReference>
<evidence type="ECO:0000313" key="3">
    <source>
        <dbReference type="EMBL" id="TSJ78428.1"/>
    </source>
</evidence>
<dbReference type="EMBL" id="VMBG01000001">
    <property type="protein sequence ID" value="TSJ78428.1"/>
    <property type="molecule type" value="Genomic_DNA"/>
</dbReference>
<dbReference type="InterPro" id="IPR001466">
    <property type="entry name" value="Beta-lactam-related"/>
</dbReference>
<dbReference type="GO" id="GO:0016787">
    <property type="term" value="F:hydrolase activity"/>
    <property type="evidence" value="ECO:0007669"/>
    <property type="project" value="UniProtKB-KW"/>
</dbReference>